<evidence type="ECO:0008006" key="2">
    <source>
        <dbReference type="Google" id="ProtNLM"/>
    </source>
</evidence>
<sequence>MSKCQDPEEIKKLHPRFVELKKIHGIEYEKAATGATGPQKLSSSLISITLKCVAASIGEKVPLTKKLPATTTVGKLKILCESFFKIKSVKPKLFIQEEEIDATLEELSNSPAAANIQKELSSEEMEIEIASDKVGAEGQISIDHHISIVP</sequence>
<dbReference type="AlphaFoldDB" id="A0A6N2AV76"/>
<dbReference type="SUPFAM" id="SSF54236">
    <property type="entry name" value="Ubiquitin-like"/>
    <property type="match status" value="1"/>
</dbReference>
<organism evidence="1">
    <name type="scientific">Solanum chilense</name>
    <name type="common">Tomato</name>
    <name type="synonym">Lycopersicon chilense</name>
    <dbReference type="NCBI Taxonomy" id="4083"/>
    <lineage>
        <taxon>Eukaryota</taxon>
        <taxon>Viridiplantae</taxon>
        <taxon>Streptophyta</taxon>
        <taxon>Embryophyta</taxon>
        <taxon>Tracheophyta</taxon>
        <taxon>Spermatophyta</taxon>
        <taxon>Magnoliopsida</taxon>
        <taxon>eudicotyledons</taxon>
        <taxon>Gunneridae</taxon>
        <taxon>Pentapetalae</taxon>
        <taxon>asterids</taxon>
        <taxon>lamiids</taxon>
        <taxon>Solanales</taxon>
        <taxon>Solanaceae</taxon>
        <taxon>Solanoideae</taxon>
        <taxon>Solaneae</taxon>
        <taxon>Solanum</taxon>
        <taxon>Solanum subgen. Lycopersicon</taxon>
    </lineage>
</organism>
<dbReference type="EMBL" id="RXGB01007253">
    <property type="protein sequence ID" value="TMW85638.1"/>
    <property type="molecule type" value="Genomic_DNA"/>
</dbReference>
<comment type="caution">
    <text evidence="1">The sequence shown here is derived from an EMBL/GenBank/DDBJ whole genome shotgun (WGS) entry which is preliminary data.</text>
</comment>
<gene>
    <name evidence="1" type="ORF">EJD97_022781</name>
</gene>
<proteinExistence type="predicted"/>
<reference evidence="1" key="1">
    <citation type="submission" date="2019-05" db="EMBL/GenBank/DDBJ databases">
        <title>The de novo reference genome and transcriptome assemblies of the wild tomato species Solanum chilense.</title>
        <authorList>
            <person name="Stam R."/>
            <person name="Nosenko T."/>
            <person name="Hoerger A.C."/>
            <person name="Stephan W."/>
            <person name="Seidel M.A."/>
            <person name="Kuhn J.M.M."/>
            <person name="Haberer G."/>
            <person name="Tellier A."/>
        </authorList>
    </citation>
    <scope>NUCLEOTIDE SEQUENCE</scope>
    <source>
        <tissue evidence="1">Mature leaves</tissue>
    </source>
</reference>
<name>A0A6N2AV76_SOLCI</name>
<protein>
    <recommendedName>
        <fullName evidence="2">Ubiquitin-like domain-containing protein</fullName>
    </recommendedName>
</protein>
<evidence type="ECO:0000313" key="1">
    <source>
        <dbReference type="EMBL" id="TMW85638.1"/>
    </source>
</evidence>
<dbReference type="Gene3D" id="3.10.20.90">
    <property type="entry name" value="Phosphatidylinositol 3-kinase Catalytic Subunit, Chain A, domain 1"/>
    <property type="match status" value="1"/>
</dbReference>
<accession>A0A6N2AV76</accession>
<dbReference type="InterPro" id="IPR029071">
    <property type="entry name" value="Ubiquitin-like_domsf"/>
</dbReference>